<proteinExistence type="predicted"/>
<sequence length="318" mass="35029">MRISVFPKGELDALVAKRMSLFEWIDLARTLPIEGLELYSRFFDGEGDDFVARVGEALAAANLTLPMMCCSPDFTHPDAGERARARDEQASIMRITRELGGPRASARVLTGQRHPGVADEQGLDWAAESINSLLPLARELDITLAIENHYKDGFWAYPEFAQKPALFLELLSRVDDRVHFGVQFDPSNAITAGVDSADFLTTVVDRVVTMQASDRRLAEGASLESLRQSDGTIGYSPDLQHGVIGEGLNDYPRIFGILVDAGYDGWISVEDGVNGMDEMRASVEFLREARELYFGGSTEVRVESHERARRAAEGAETG</sequence>
<keyword evidence="1" id="KW-0119">Carbohydrate metabolism</keyword>
<accession>A0ABN6XN41</accession>
<evidence type="ECO:0000256" key="1">
    <source>
        <dbReference type="ARBA" id="ARBA00023277"/>
    </source>
</evidence>
<dbReference type="InterPro" id="IPR036237">
    <property type="entry name" value="Xyl_isomerase-like_sf"/>
</dbReference>
<evidence type="ECO:0000313" key="4">
    <source>
        <dbReference type="Proteomes" id="UP001321498"/>
    </source>
</evidence>
<evidence type="ECO:0000313" key="3">
    <source>
        <dbReference type="EMBL" id="BDZ44858.1"/>
    </source>
</evidence>
<dbReference type="InterPro" id="IPR013022">
    <property type="entry name" value="Xyl_isomerase-like_TIM-brl"/>
</dbReference>
<feature type="domain" description="Xylose isomerase-like TIM barrel" evidence="2">
    <location>
        <begin position="26"/>
        <end position="288"/>
    </location>
</feature>
<name>A0ABN6XN41_9MICO</name>
<dbReference type="PANTHER" id="PTHR12110">
    <property type="entry name" value="HYDROXYPYRUVATE ISOMERASE"/>
    <property type="match status" value="1"/>
</dbReference>
<dbReference type="Pfam" id="PF01261">
    <property type="entry name" value="AP_endonuc_2"/>
    <property type="match status" value="1"/>
</dbReference>
<dbReference type="Gene3D" id="3.20.20.150">
    <property type="entry name" value="Divalent-metal-dependent TIM barrel enzymes"/>
    <property type="match status" value="1"/>
</dbReference>
<protein>
    <submittedName>
        <fullName evidence="3">Myo-inositol catabolism protein IolH</fullName>
    </submittedName>
</protein>
<dbReference type="SUPFAM" id="SSF51658">
    <property type="entry name" value="Xylose isomerase-like"/>
    <property type="match status" value="1"/>
</dbReference>
<organism evidence="3 4">
    <name type="scientific">Naasia aerilata</name>
    <dbReference type="NCBI Taxonomy" id="1162966"/>
    <lineage>
        <taxon>Bacteria</taxon>
        <taxon>Bacillati</taxon>
        <taxon>Actinomycetota</taxon>
        <taxon>Actinomycetes</taxon>
        <taxon>Micrococcales</taxon>
        <taxon>Microbacteriaceae</taxon>
        <taxon>Naasia</taxon>
    </lineage>
</organism>
<dbReference type="PANTHER" id="PTHR12110:SF41">
    <property type="entry name" value="INOSOSE DEHYDRATASE"/>
    <property type="match status" value="1"/>
</dbReference>
<evidence type="ECO:0000259" key="2">
    <source>
        <dbReference type="Pfam" id="PF01261"/>
    </source>
</evidence>
<keyword evidence="4" id="KW-1185">Reference proteome</keyword>
<gene>
    <name evidence="3" type="ORF">GCM10025866_07670</name>
</gene>
<dbReference type="EMBL" id="AP027731">
    <property type="protein sequence ID" value="BDZ44858.1"/>
    <property type="molecule type" value="Genomic_DNA"/>
</dbReference>
<dbReference type="RefSeq" id="WP_286278270.1">
    <property type="nucleotide sequence ID" value="NZ_AP027731.1"/>
</dbReference>
<dbReference type="InterPro" id="IPR050312">
    <property type="entry name" value="IolE/XylAMocC-like"/>
</dbReference>
<dbReference type="Proteomes" id="UP001321498">
    <property type="component" value="Chromosome"/>
</dbReference>
<reference evidence="4" key="1">
    <citation type="journal article" date="2019" name="Int. J. Syst. Evol. Microbiol.">
        <title>The Global Catalogue of Microorganisms (GCM) 10K type strain sequencing project: providing services to taxonomists for standard genome sequencing and annotation.</title>
        <authorList>
            <consortium name="The Broad Institute Genomics Platform"/>
            <consortium name="The Broad Institute Genome Sequencing Center for Infectious Disease"/>
            <person name="Wu L."/>
            <person name="Ma J."/>
        </authorList>
    </citation>
    <scope>NUCLEOTIDE SEQUENCE [LARGE SCALE GENOMIC DNA]</scope>
    <source>
        <strain evidence="4">NBRC 108725</strain>
    </source>
</reference>